<proteinExistence type="predicted"/>
<gene>
    <name evidence="3" type="ORF">BSZ32_14000</name>
</gene>
<evidence type="ECO:0000259" key="2">
    <source>
        <dbReference type="Pfam" id="PF12146"/>
    </source>
</evidence>
<keyword evidence="4" id="KW-1185">Reference proteome</keyword>
<feature type="transmembrane region" description="Helical" evidence="1">
    <location>
        <begin position="21"/>
        <end position="41"/>
    </location>
</feature>
<dbReference type="PANTHER" id="PTHR12277:SF81">
    <property type="entry name" value="PROTEIN ABHD13"/>
    <property type="match status" value="1"/>
</dbReference>
<keyword evidence="1" id="KW-0472">Membrane</keyword>
<dbReference type="InterPro" id="IPR022742">
    <property type="entry name" value="Hydrolase_4"/>
</dbReference>
<name>A0A2S7U518_9BACT</name>
<dbReference type="PANTHER" id="PTHR12277">
    <property type="entry name" value="ALPHA/BETA HYDROLASE DOMAIN-CONTAINING PROTEIN"/>
    <property type="match status" value="1"/>
</dbReference>
<dbReference type="InterPro" id="IPR029058">
    <property type="entry name" value="AB_hydrolase_fold"/>
</dbReference>
<dbReference type="Pfam" id="PF12146">
    <property type="entry name" value="Hydrolase_4"/>
    <property type="match status" value="1"/>
</dbReference>
<dbReference type="SUPFAM" id="SSF53474">
    <property type="entry name" value="alpha/beta-Hydrolases"/>
    <property type="match status" value="1"/>
</dbReference>
<comment type="caution">
    <text evidence="3">The sequence shown here is derived from an EMBL/GenBank/DDBJ whole genome shotgun (WGS) entry which is preliminary data.</text>
</comment>
<dbReference type="RefSeq" id="WP_105043992.1">
    <property type="nucleotide sequence ID" value="NZ_MQWA01000001.1"/>
</dbReference>
<reference evidence="3 4" key="1">
    <citation type="submission" date="2016-12" db="EMBL/GenBank/DDBJ databases">
        <title>Study of bacterial adaptation to deep sea.</title>
        <authorList>
            <person name="Song J."/>
            <person name="Yoshizawa S."/>
            <person name="Kogure K."/>
        </authorList>
    </citation>
    <scope>NUCLEOTIDE SEQUENCE [LARGE SCALE GENOMIC DNA]</scope>
    <source>
        <strain evidence="3 4">SAORIC-165</strain>
    </source>
</reference>
<feature type="domain" description="Serine aminopeptidase S33" evidence="2">
    <location>
        <begin position="79"/>
        <end position="182"/>
    </location>
</feature>
<keyword evidence="1" id="KW-1133">Transmembrane helix</keyword>
<sequence>MSKWKKYLIGELSWKRLAKSLISIYVILLVIAVSLADYFIFLPPTPTYTEQSDHIALIEGSEANTKIATYYRPAKPGMATLLWSHGNAEDLSSTSFLDLFHQAGFGIYAYDYPGYGLSDGSPSDRSCYAAIERVYVDLTLTHKIASKDLILVGKSVGSGPTTYLATQKPAAGMILINPLSSIYRVAFRFPIFPRDRFPNIDRIKGITTPLMVIHGEEDGVIPQSHGKALIAAHTGKHIFHDLKGRGHNDIYGDSPEEIQAFIQLFLDFSQTLSAETISTSKK</sequence>
<dbReference type="OrthoDB" id="9777090at2"/>
<evidence type="ECO:0000313" key="3">
    <source>
        <dbReference type="EMBL" id="PQJ29494.1"/>
    </source>
</evidence>
<dbReference type="EMBL" id="MQWA01000001">
    <property type="protein sequence ID" value="PQJ29494.1"/>
    <property type="molecule type" value="Genomic_DNA"/>
</dbReference>
<dbReference type="AlphaFoldDB" id="A0A2S7U518"/>
<protein>
    <recommendedName>
        <fullName evidence="2">Serine aminopeptidase S33 domain-containing protein</fullName>
    </recommendedName>
</protein>
<evidence type="ECO:0000256" key="1">
    <source>
        <dbReference type="SAM" id="Phobius"/>
    </source>
</evidence>
<dbReference type="Proteomes" id="UP000239907">
    <property type="component" value="Unassembled WGS sequence"/>
</dbReference>
<keyword evidence="1" id="KW-0812">Transmembrane</keyword>
<evidence type="ECO:0000313" key="4">
    <source>
        <dbReference type="Proteomes" id="UP000239907"/>
    </source>
</evidence>
<dbReference type="Gene3D" id="3.40.50.1820">
    <property type="entry name" value="alpha/beta hydrolase"/>
    <property type="match status" value="1"/>
</dbReference>
<accession>A0A2S7U518</accession>
<organism evidence="3 4">
    <name type="scientific">Rubritalea profundi</name>
    <dbReference type="NCBI Taxonomy" id="1658618"/>
    <lineage>
        <taxon>Bacteria</taxon>
        <taxon>Pseudomonadati</taxon>
        <taxon>Verrucomicrobiota</taxon>
        <taxon>Verrucomicrobiia</taxon>
        <taxon>Verrucomicrobiales</taxon>
        <taxon>Rubritaleaceae</taxon>
        <taxon>Rubritalea</taxon>
    </lineage>
</organism>